<sequence length="270" mass="29908">MRVFFDRELDTVATFWRIFRRDGVMLAFTSHDRDLAFGGITHRAAPGMVPAAIRLTADISSDSAEAEGALNHDAIREDDLAAGLFDNAAIEIGAVDWTTLEHHALYTGRIGRIEDDQSHFSAELRSDKHLLEQDLVPRTSPTCRAEFCGRGCGLSAARFTSTHKLSDIDLDRNRVRFATLAAADHIDGRLRFLNGAQTGVMFDIIDIDDDWLVLDRPLVDGTAIGTKAELREGCDHTIATCSERFNNARNFRGEPFLPGNDLLSRYGQSS</sequence>
<proteinExistence type="predicted"/>
<dbReference type="NCBIfam" id="TIGR02218">
    <property type="entry name" value="phg_TIGR02218"/>
    <property type="match status" value="1"/>
</dbReference>
<feature type="domain" description="Bacteriophage phiJL001 Gp84 C-terminal" evidence="1">
    <location>
        <begin position="187"/>
        <end position="261"/>
    </location>
</feature>
<dbReference type="STRING" id="1300349.I603_2849"/>
<dbReference type="InterPro" id="IPR018964">
    <property type="entry name" value="Phage_phiJL001_Gp84_C"/>
</dbReference>
<dbReference type="Pfam" id="PF09931">
    <property type="entry name" value="Phage_phiJL001_Gp84_N"/>
    <property type="match status" value="1"/>
</dbReference>
<evidence type="ECO:0000259" key="1">
    <source>
        <dbReference type="Pfam" id="PF09356"/>
    </source>
</evidence>
<comment type="caution">
    <text evidence="2">The sequence shown here is derived from an EMBL/GenBank/DDBJ whole genome shotgun (WGS) entry which is preliminary data.</text>
</comment>
<keyword evidence="3" id="KW-1185">Reference proteome</keyword>
<dbReference type="AlphaFoldDB" id="A0A1A7BBN4"/>
<dbReference type="InterPro" id="IPR011928">
    <property type="entry name" value="Phage_phiJL001_Gp84"/>
</dbReference>
<dbReference type="EMBL" id="LZYB01000009">
    <property type="protein sequence ID" value="OBV09953.1"/>
    <property type="molecule type" value="Genomic_DNA"/>
</dbReference>
<dbReference type="Proteomes" id="UP000092484">
    <property type="component" value="Unassembled WGS sequence"/>
</dbReference>
<organism evidence="2 3">
    <name type="scientific">Erythrobacter dokdonensis DSW-74</name>
    <dbReference type="NCBI Taxonomy" id="1300349"/>
    <lineage>
        <taxon>Bacteria</taxon>
        <taxon>Pseudomonadati</taxon>
        <taxon>Pseudomonadota</taxon>
        <taxon>Alphaproteobacteria</taxon>
        <taxon>Sphingomonadales</taxon>
        <taxon>Erythrobacteraceae</taxon>
        <taxon>Erythrobacter/Porphyrobacter group</taxon>
        <taxon>Erythrobacter</taxon>
    </lineage>
</organism>
<accession>A0A1A7BBN4</accession>
<protein>
    <submittedName>
        <fullName evidence="2">Phage protein</fullName>
    </submittedName>
</protein>
<evidence type="ECO:0000313" key="2">
    <source>
        <dbReference type="EMBL" id="OBV09953.1"/>
    </source>
</evidence>
<name>A0A1A7BBN4_9SPHN</name>
<evidence type="ECO:0000313" key="3">
    <source>
        <dbReference type="Proteomes" id="UP000092484"/>
    </source>
</evidence>
<reference evidence="2 3" key="1">
    <citation type="submission" date="2016-06" db="EMBL/GenBank/DDBJ databases">
        <title>Genome sequence of Porphyrobacter dokdonensis DSW-74.</title>
        <authorList>
            <person name="Kim J.F."/>
            <person name="Song J.Y."/>
        </authorList>
    </citation>
    <scope>NUCLEOTIDE SEQUENCE [LARGE SCALE GENOMIC DNA]</scope>
    <source>
        <strain evidence="2 3">DSW-74</strain>
    </source>
</reference>
<gene>
    <name evidence="2" type="ORF">I603_2849</name>
</gene>
<dbReference type="PATRIC" id="fig|1300349.4.peg.2838"/>
<dbReference type="Pfam" id="PF09356">
    <property type="entry name" value="Phage_BR0599"/>
    <property type="match status" value="1"/>
</dbReference>